<reference evidence="3" key="1">
    <citation type="journal article" date="2021" name="ISME J.">
        <title>Evolutionary origin and ecological implication of a unique nif island in free-living Bradyrhizobium lineages.</title>
        <authorList>
            <person name="Tao J."/>
        </authorList>
    </citation>
    <scope>NUCLEOTIDE SEQUENCE [LARGE SCALE GENOMIC DNA]</scope>
    <source>
        <strain evidence="3">SZCCT0094</strain>
    </source>
</reference>
<dbReference type="EMBL" id="JAFCLK010000063">
    <property type="protein sequence ID" value="MBR1141369.1"/>
    <property type="molecule type" value="Genomic_DNA"/>
</dbReference>
<evidence type="ECO:0000313" key="2">
    <source>
        <dbReference type="EMBL" id="MBR1141369.1"/>
    </source>
</evidence>
<proteinExistence type="predicted"/>
<sequence length="223" mass="25519">MGSLTMPAYAYYLARGRERKDPAKSSAWNDKSEKTLNGLFELFDHPLIKEIAVREGAVSARFPDANLRQSNWRATTMVEEDRFARPKLESILNELQNRGTIVVPSIGHLKGNHKLMRRLCDHPIAPVSIDRARIRIALVKRALLQQPEGRPTSEFTKIVCDFFAWLIQSALKNQRLLETSRQHYPKTAQPAIRRKRSPKRLGVKKPRGAKPEDSRTTERTLSN</sequence>
<feature type="compositionally biased region" description="Basic and acidic residues" evidence="1">
    <location>
        <begin position="209"/>
        <end position="223"/>
    </location>
</feature>
<comment type="caution">
    <text evidence="2">The sequence shown here is derived from an EMBL/GenBank/DDBJ whole genome shotgun (WGS) entry which is preliminary data.</text>
</comment>
<name>A0ABS5GK05_9BRAD</name>
<evidence type="ECO:0000313" key="3">
    <source>
        <dbReference type="Proteomes" id="UP001314635"/>
    </source>
</evidence>
<organism evidence="2 3">
    <name type="scientific">Bradyrhizobium denitrificans</name>
    <dbReference type="NCBI Taxonomy" id="2734912"/>
    <lineage>
        <taxon>Bacteria</taxon>
        <taxon>Pseudomonadati</taxon>
        <taxon>Pseudomonadota</taxon>
        <taxon>Alphaproteobacteria</taxon>
        <taxon>Hyphomicrobiales</taxon>
        <taxon>Nitrobacteraceae</taxon>
        <taxon>Bradyrhizobium</taxon>
    </lineage>
</organism>
<dbReference type="Proteomes" id="UP001314635">
    <property type="component" value="Unassembled WGS sequence"/>
</dbReference>
<feature type="region of interest" description="Disordered" evidence="1">
    <location>
        <begin position="181"/>
        <end position="223"/>
    </location>
</feature>
<accession>A0ABS5GK05</accession>
<dbReference type="RefSeq" id="WP_172243973.1">
    <property type="nucleotide sequence ID" value="NZ_JABFDP010000059.1"/>
</dbReference>
<feature type="compositionally biased region" description="Basic residues" evidence="1">
    <location>
        <begin position="192"/>
        <end position="208"/>
    </location>
</feature>
<protein>
    <submittedName>
        <fullName evidence="2">Uncharacterized protein</fullName>
    </submittedName>
</protein>
<evidence type="ECO:0000256" key="1">
    <source>
        <dbReference type="SAM" id="MobiDB-lite"/>
    </source>
</evidence>
<keyword evidence="3" id="KW-1185">Reference proteome</keyword>
<gene>
    <name evidence="2" type="ORF">JQ619_37045</name>
</gene>